<reference evidence="1 2" key="1">
    <citation type="submission" date="2021-01" db="EMBL/GenBank/DDBJ databases">
        <title>Whole genome shotgun sequence of Verrucosispora qiuiae NBRC 106684.</title>
        <authorList>
            <person name="Komaki H."/>
            <person name="Tamura T."/>
        </authorList>
    </citation>
    <scope>NUCLEOTIDE SEQUENCE [LARGE SCALE GENOMIC DNA]</scope>
    <source>
        <strain evidence="1 2">NBRC 106684</strain>
    </source>
</reference>
<sequence length="142" mass="15819">MTDDGPAWRERRQHAVRAHAAAEARQRAVEQAEAAELVARFAEQALRRGLRTRRLVAVSYDGHRRYRTHLTGWYIDRAHTRAVDIAGRYFLLTVPASLAARLFGARPEPSPPPLVVGRGGRDGESLPMATLLSNRLAAGDDW</sequence>
<keyword evidence="2" id="KW-1185">Reference proteome</keyword>
<evidence type="ECO:0000313" key="2">
    <source>
        <dbReference type="Proteomes" id="UP000653076"/>
    </source>
</evidence>
<accession>A0ABQ4JCH1</accession>
<gene>
    <name evidence="1" type="ORF">Vqi01_30280</name>
</gene>
<organism evidence="1 2">
    <name type="scientific">Micromonospora qiuiae</name>
    <dbReference type="NCBI Taxonomy" id="502268"/>
    <lineage>
        <taxon>Bacteria</taxon>
        <taxon>Bacillati</taxon>
        <taxon>Actinomycetota</taxon>
        <taxon>Actinomycetes</taxon>
        <taxon>Micromonosporales</taxon>
        <taxon>Micromonosporaceae</taxon>
        <taxon>Micromonospora</taxon>
    </lineage>
</organism>
<evidence type="ECO:0000313" key="1">
    <source>
        <dbReference type="EMBL" id="GIJ27866.1"/>
    </source>
</evidence>
<name>A0ABQ4JCH1_9ACTN</name>
<dbReference type="Proteomes" id="UP000653076">
    <property type="component" value="Unassembled WGS sequence"/>
</dbReference>
<proteinExistence type="predicted"/>
<dbReference type="RefSeq" id="WP_204035417.1">
    <property type="nucleotide sequence ID" value="NZ_BOPC01000038.1"/>
</dbReference>
<dbReference type="EMBL" id="BOPC01000038">
    <property type="protein sequence ID" value="GIJ27866.1"/>
    <property type="molecule type" value="Genomic_DNA"/>
</dbReference>
<comment type="caution">
    <text evidence="1">The sequence shown here is derived from an EMBL/GenBank/DDBJ whole genome shotgun (WGS) entry which is preliminary data.</text>
</comment>
<protein>
    <submittedName>
        <fullName evidence="1">Uncharacterized protein</fullName>
    </submittedName>
</protein>